<accession>A0A1H0I899</accession>
<evidence type="ECO:0008006" key="3">
    <source>
        <dbReference type="Google" id="ProtNLM"/>
    </source>
</evidence>
<name>A0A1H0I899_9PSED</name>
<evidence type="ECO:0000313" key="1">
    <source>
        <dbReference type="EMBL" id="SDO27622.1"/>
    </source>
</evidence>
<sequence>MNNQSLLSHQCRTTNINGFRVDQATGEVYGEYIITQYTAPTDALKPELSKCRSVDDIHTFLKHVDLRTLPPFSRFSLVDAQDHAHGQWKRTGVDCRITLPMMNTLYTLHGLVRYANIIVMAKADLAKALGVAESNLKKKLAPLVNAKLLRAYTSCDDIRKGEIKLLVNPRLIFRGFDNVREAYIERWYLDETRERCSLHGRDTLAAAA</sequence>
<dbReference type="RefSeq" id="WP_231997096.1">
    <property type="nucleotide sequence ID" value="NZ_LT629705.1"/>
</dbReference>
<organism evidence="1 2">
    <name type="scientific">Pseudomonas arsenicoxydans</name>
    <dbReference type="NCBI Taxonomy" id="702115"/>
    <lineage>
        <taxon>Bacteria</taxon>
        <taxon>Pseudomonadati</taxon>
        <taxon>Pseudomonadota</taxon>
        <taxon>Gammaproteobacteria</taxon>
        <taxon>Pseudomonadales</taxon>
        <taxon>Pseudomonadaceae</taxon>
        <taxon>Pseudomonas</taxon>
    </lineage>
</organism>
<gene>
    <name evidence="1" type="ORF">SAMN04489798_2528</name>
</gene>
<protein>
    <recommendedName>
        <fullName evidence="3">Plasmid replication protein RepL domain-containing protein</fullName>
    </recommendedName>
</protein>
<dbReference type="AlphaFoldDB" id="A0A1H0I899"/>
<proteinExistence type="predicted"/>
<dbReference type="EMBL" id="LT629705">
    <property type="protein sequence ID" value="SDO27622.1"/>
    <property type="molecule type" value="Genomic_DNA"/>
</dbReference>
<reference evidence="1 2" key="1">
    <citation type="submission" date="2016-10" db="EMBL/GenBank/DDBJ databases">
        <authorList>
            <person name="de Groot N.N."/>
        </authorList>
    </citation>
    <scope>NUCLEOTIDE SEQUENCE [LARGE SCALE GENOMIC DNA]</scope>
    <source>
        <strain evidence="1 2">CECT 7543</strain>
    </source>
</reference>
<evidence type="ECO:0000313" key="2">
    <source>
        <dbReference type="Proteomes" id="UP000198827"/>
    </source>
</evidence>
<dbReference type="Proteomes" id="UP000198827">
    <property type="component" value="Chromosome I"/>
</dbReference>